<dbReference type="EC" id="2.5.1.15" evidence="5"/>
<dbReference type="GO" id="GO:0046656">
    <property type="term" value="P:folic acid biosynthetic process"/>
    <property type="evidence" value="ECO:0007669"/>
    <property type="project" value="UniProtKB-KW"/>
</dbReference>
<dbReference type="CDD" id="cd00739">
    <property type="entry name" value="DHPS"/>
    <property type="match status" value="1"/>
</dbReference>
<comment type="similarity">
    <text evidence="4">Belongs to the DHPS family.</text>
</comment>
<reference evidence="14 15" key="1">
    <citation type="submission" date="2016-10" db="EMBL/GenBank/DDBJ databases">
        <title>Complete Genome Sequence of Peptococcaceae strain DCMF.</title>
        <authorList>
            <person name="Edwards R.J."/>
            <person name="Holland S.I."/>
            <person name="Deshpande N.P."/>
            <person name="Wong Y.K."/>
            <person name="Ertan H."/>
            <person name="Manefield M."/>
            <person name="Russell T.L."/>
            <person name="Lee M.J."/>
        </authorList>
    </citation>
    <scope>NUCLEOTIDE SEQUENCE [LARGE SCALE GENOMIC DNA]</scope>
    <source>
        <strain evidence="14 15">DCMF</strain>
    </source>
</reference>
<protein>
    <recommendedName>
        <fullName evidence="6">Dihydropteroate synthase</fullName>
        <ecNumber evidence="5">2.5.1.15</ecNumber>
    </recommendedName>
    <alternativeName>
        <fullName evidence="11">Dihydropteroate pyrophosphorylase</fullName>
    </alternativeName>
</protein>
<keyword evidence="7" id="KW-0808">Transferase</keyword>
<evidence type="ECO:0000256" key="11">
    <source>
        <dbReference type="ARBA" id="ARBA00030193"/>
    </source>
</evidence>
<evidence type="ECO:0000256" key="4">
    <source>
        <dbReference type="ARBA" id="ARBA00009503"/>
    </source>
</evidence>
<dbReference type="InterPro" id="IPR045031">
    <property type="entry name" value="DHP_synth-like"/>
</dbReference>
<evidence type="ECO:0000256" key="1">
    <source>
        <dbReference type="ARBA" id="ARBA00000012"/>
    </source>
</evidence>
<evidence type="ECO:0000256" key="5">
    <source>
        <dbReference type="ARBA" id="ARBA00012458"/>
    </source>
</evidence>
<dbReference type="PROSITE" id="PS00792">
    <property type="entry name" value="DHPS_1"/>
    <property type="match status" value="1"/>
</dbReference>
<keyword evidence="9" id="KW-0460">Magnesium</keyword>
<evidence type="ECO:0000313" key="14">
    <source>
        <dbReference type="EMBL" id="ATW27054.1"/>
    </source>
</evidence>
<keyword evidence="8" id="KW-0479">Metal-binding</keyword>
<comment type="pathway">
    <text evidence="3">Cofactor biosynthesis; tetrahydrofolate biosynthesis; 7,8-dihydrofolate from 2-amino-4-hydroxy-6-hydroxymethyl-7,8-dihydropteridine diphosphate and 4-aminobenzoate: step 1/2.</text>
</comment>
<proteinExistence type="inferred from homology"/>
<dbReference type="PROSITE" id="PS00793">
    <property type="entry name" value="DHPS_2"/>
    <property type="match status" value="1"/>
</dbReference>
<dbReference type="Gene3D" id="3.20.20.20">
    <property type="entry name" value="Dihydropteroate synthase-like"/>
    <property type="match status" value="1"/>
</dbReference>
<dbReference type="InterPro" id="IPR011005">
    <property type="entry name" value="Dihydropteroate_synth-like_sf"/>
</dbReference>
<evidence type="ECO:0000256" key="2">
    <source>
        <dbReference type="ARBA" id="ARBA00001946"/>
    </source>
</evidence>
<dbReference type="NCBIfam" id="TIGR01496">
    <property type="entry name" value="DHPS"/>
    <property type="match status" value="1"/>
</dbReference>
<comment type="catalytic activity">
    <reaction evidence="1">
        <text>(7,8-dihydropterin-6-yl)methyl diphosphate + 4-aminobenzoate = 7,8-dihydropteroate + diphosphate</text>
        <dbReference type="Rhea" id="RHEA:19949"/>
        <dbReference type="ChEBI" id="CHEBI:17836"/>
        <dbReference type="ChEBI" id="CHEBI:17839"/>
        <dbReference type="ChEBI" id="CHEBI:33019"/>
        <dbReference type="ChEBI" id="CHEBI:72950"/>
        <dbReference type="EC" id="2.5.1.15"/>
    </reaction>
</comment>
<dbReference type="GO" id="GO:0005829">
    <property type="term" value="C:cytosol"/>
    <property type="evidence" value="ECO:0007669"/>
    <property type="project" value="TreeGrafter"/>
</dbReference>
<dbReference type="AlphaFoldDB" id="A0A3G1KX49"/>
<dbReference type="Proteomes" id="UP000323521">
    <property type="component" value="Chromosome"/>
</dbReference>
<accession>A0A3G1KX49</accession>
<dbReference type="SUPFAM" id="SSF51717">
    <property type="entry name" value="Dihydropteroate synthetase-like"/>
    <property type="match status" value="1"/>
</dbReference>
<evidence type="ECO:0000256" key="6">
    <source>
        <dbReference type="ARBA" id="ARBA00016919"/>
    </source>
</evidence>
<sequence>MEFNPRIVSIHNYGTAKKIFSEVGASSGGQGLMQSKSLFYTIMVENVSDPAANIIKQEMLSKGGDAAMHRDALIHKTGTAPVLLMGTVKQFKGLIAKLKGQQFQLSRLSQELEMLISHLTKEASREMDCVNGPLELGKRTLVMGILNVTPDSFSDGGKFHQTDLAVEHALQMIEEGADIIDVGGESTRPGFAEVSAAEETARVLPVIKALAKKIKVPISVDTYKAQVGREAMEAGASILNDIWGFQREPELAKVGAEYDCPVVLMHNQNGTTYRNLMGDILSFLRKSIQIAESAGVKPEKIILDPGIGFGKDLEQNLEVMNRLEEFQSLGKPVLLGTSRKSMIGKVLDLPVTDRVEGTAATVALGIAKGVDIVRVHDIKEMVRVVRMTDAMVRR</sequence>
<dbReference type="RefSeq" id="WP_148136389.1">
    <property type="nucleotide sequence ID" value="NZ_CP017634.1"/>
</dbReference>
<dbReference type="GO" id="GO:0046872">
    <property type="term" value="F:metal ion binding"/>
    <property type="evidence" value="ECO:0007669"/>
    <property type="project" value="UniProtKB-KW"/>
</dbReference>
<dbReference type="KEGG" id="fwa:DCMF_21860"/>
<dbReference type="InterPro" id="IPR006390">
    <property type="entry name" value="DHP_synth_dom"/>
</dbReference>
<name>A0A3G1KX49_FORW1</name>
<evidence type="ECO:0000313" key="15">
    <source>
        <dbReference type="Proteomes" id="UP000323521"/>
    </source>
</evidence>
<evidence type="ECO:0000256" key="7">
    <source>
        <dbReference type="ARBA" id="ARBA00022679"/>
    </source>
</evidence>
<evidence type="ECO:0000256" key="9">
    <source>
        <dbReference type="ARBA" id="ARBA00022842"/>
    </source>
</evidence>
<comment type="function">
    <text evidence="12">Catalyzes the condensation of para-aminobenzoate (pABA) with 6-hydroxymethyl-7,8-dihydropterin diphosphate (DHPt-PP) to form 7,8-dihydropteroate (H2Pte), the immediate precursor of folate derivatives.</text>
</comment>
<dbReference type="InterPro" id="IPR000489">
    <property type="entry name" value="Pterin-binding_dom"/>
</dbReference>
<dbReference type="FunFam" id="3.20.20.20:FF:000006">
    <property type="entry name" value="Dihydropteroate synthase"/>
    <property type="match status" value="1"/>
</dbReference>
<dbReference type="EMBL" id="CP017634">
    <property type="protein sequence ID" value="ATW27054.1"/>
    <property type="molecule type" value="Genomic_DNA"/>
</dbReference>
<organism evidence="14 15">
    <name type="scientific">Formimonas warabiya</name>
    <dbReference type="NCBI Taxonomy" id="1761012"/>
    <lineage>
        <taxon>Bacteria</taxon>
        <taxon>Bacillati</taxon>
        <taxon>Bacillota</taxon>
        <taxon>Clostridia</taxon>
        <taxon>Eubacteriales</taxon>
        <taxon>Peptococcaceae</taxon>
        <taxon>Candidatus Formimonas</taxon>
    </lineage>
</organism>
<evidence type="ECO:0000259" key="13">
    <source>
        <dbReference type="PROSITE" id="PS50972"/>
    </source>
</evidence>
<comment type="cofactor">
    <cofactor evidence="2">
        <name>Mg(2+)</name>
        <dbReference type="ChEBI" id="CHEBI:18420"/>
    </cofactor>
</comment>
<dbReference type="OrthoDB" id="9811744at2"/>
<evidence type="ECO:0000256" key="8">
    <source>
        <dbReference type="ARBA" id="ARBA00022723"/>
    </source>
</evidence>
<dbReference type="PANTHER" id="PTHR20941:SF1">
    <property type="entry name" value="FOLIC ACID SYNTHESIS PROTEIN FOL1"/>
    <property type="match status" value="1"/>
</dbReference>
<dbReference type="GO" id="GO:0004156">
    <property type="term" value="F:dihydropteroate synthase activity"/>
    <property type="evidence" value="ECO:0007669"/>
    <property type="project" value="UniProtKB-EC"/>
</dbReference>
<keyword evidence="10" id="KW-0289">Folate biosynthesis</keyword>
<evidence type="ECO:0000256" key="3">
    <source>
        <dbReference type="ARBA" id="ARBA00004763"/>
    </source>
</evidence>
<dbReference type="GO" id="GO:0046654">
    <property type="term" value="P:tetrahydrofolate biosynthetic process"/>
    <property type="evidence" value="ECO:0007669"/>
    <property type="project" value="UniProtKB-UniPathway"/>
</dbReference>
<evidence type="ECO:0000256" key="10">
    <source>
        <dbReference type="ARBA" id="ARBA00022909"/>
    </source>
</evidence>
<dbReference type="PANTHER" id="PTHR20941">
    <property type="entry name" value="FOLATE SYNTHESIS PROTEINS"/>
    <property type="match status" value="1"/>
</dbReference>
<gene>
    <name evidence="14" type="ORF">DCMF_21860</name>
</gene>
<dbReference type="UniPathway" id="UPA00077">
    <property type="reaction ID" value="UER00156"/>
</dbReference>
<dbReference type="PROSITE" id="PS50972">
    <property type="entry name" value="PTERIN_BINDING"/>
    <property type="match status" value="1"/>
</dbReference>
<evidence type="ECO:0000256" key="12">
    <source>
        <dbReference type="ARBA" id="ARBA00053449"/>
    </source>
</evidence>
<feature type="domain" description="Pterin-binding" evidence="13">
    <location>
        <begin position="140"/>
        <end position="386"/>
    </location>
</feature>
<keyword evidence="15" id="KW-1185">Reference proteome</keyword>
<dbReference type="Pfam" id="PF00809">
    <property type="entry name" value="Pterin_bind"/>
    <property type="match status" value="1"/>
</dbReference>